<dbReference type="InterPro" id="IPR036259">
    <property type="entry name" value="MFS_trans_sf"/>
</dbReference>
<organism evidence="8 9">
    <name type="scientific">Eleginops maclovinus</name>
    <name type="common">Patagonian blennie</name>
    <name type="synonym">Eleginus maclovinus</name>
    <dbReference type="NCBI Taxonomy" id="56733"/>
    <lineage>
        <taxon>Eukaryota</taxon>
        <taxon>Metazoa</taxon>
        <taxon>Chordata</taxon>
        <taxon>Craniata</taxon>
        <taxon>Vertebrata</taxon>
        <taxon>Euteleostomi</taxon>
        <taxon>Actinopterygii</taxon>
        <taxon>Neopterygii</taxon>
        <taxon>Teleostei</taxon>
        <taxon>Neoteleostei</taxon>
        <taxon>Acanthomorphata</taxon>
        <taxon>Eupercaria</taxon>
        <taxon>Perciformes</taxon>
        <taxon>Notothenioidei</taxon>
        <taxon>Eleginopidae</taxon>
        <taxon>Eleginops</taxon>
    </lineage>
</organism>
<dbReference type="GO" id="GO:0016020">
    <property type="term" value="C:membrane"/>
    <property type="evidence" value="ECO:0007669"/>
    <property type="project" value="UniProtKB-SubCell"/>
</dbReference>
<evidence type="ECO:0000256" key="5">
    <source>
        <dbReference type="SAM" id="MobiDB-lite"/>
    </source>
</evidence>
<dbReference type="CDD" id="cd17399">
    <property type="entry name" value="MFS_MFSD7"/>
    <property type="match status" value="1"/>
</dbReference>
<reference evidence="8 9" key="1">
    <citation type="journal article" date="2023" name="Genes (Basel)">
        <title>Chromosome-Level Genome Assembly and Circadian Gene Repertoire of the Patagonia Blennie Eleginops maclovinus-The Closest Ancestral Proxy of Antarctic Cryonotothenioids.</title>
        <authorList>
            <person name="Cheng C.C."/>
            <person name="Rivera-Colon A.G."/>
            <person name="Minhas B.F."/>
            <person name="Wilson L."/>
            <person name="Rayamajhi N."/>
            <person name="Vargas-Chacoff L."/>
            <person name="Catchen J.M."/>
        </authorList>
    </citation>
    <scope>NUCLEOTIDE SEQUENCE [LARGE SCALE GENOMIC DNA]</scope>
    <source>
        <strain evidence="8">JMC-PN-2008</strain>
    </source>
</reference>
<dbReference type="PANTHER" id="PTHR10924:SF6">
    <property type="entry name" value="SOLUTE CARRIER FAMILY 49 MEMBER A3"/>
    <property type="match status" value="1"/>
</dbReference>
<keyword evidence="2 6" id="KW-0812">Transmembrane</keyword>
<feature type="transmembrane region" description="Helical" evidence="6">
    <location>
        <begin position="40"/>
        <end position="60"/>
    </location>
</feature>
<feature type="transmembrane region" description="Helical" evidence="6">
    <location>
        <begin position="208"/>
        <end position="225"/>
    </location>
</feature>
<feature type="region of interest" description="Disordered" evidence="5">
    <location>
        <begin position="468"/>
        <end position="488"/>
    </location>
</feature>
<evidence type="ECO:0000313" key="8">
    <source>
        <dbReference type="EMBL" id="KAK5864391.1"/>
    </source>
</evidence>
<dbReference type="InterPro" id="IPR011701">
    <property type="entry name" value="MFS"/>
</dbReference>
<keyword evidence="9" id="KW-1185">Reference proteome</keyword>
<dbReference type="EMBL" id="JAUZQC010000010">
    <property type="protein sequence ID" value="KAK5864391.1"/>
    <property type="molecule type" value="Genomic_DNA"/>
</dbReference>
<evidence type="ECO:0000313" key="9">
    <source>
        <dbReference type="Proteomes" id="UP001346869"/>
    </source>
</evidence>
<name>A0AAN7XHK4_ELEMC</name>
<feature type="transmembrane region" description="Helical" evidence="6">
    <location>
        <begin position="107"/>
        <end position="125"/>
    </location>
</feature>
<accession>A0AAN7XHK4</accession>
<protein>
    <recommendedName>
        <fullName evidence="7">Major facilitator superfamily (MFS) profile domain-containing protein</fullName>
    </recommendedName>
</protein>
<evidence type="ECO:0000256" key="6">
    <source>
        <dbReference type="SAM" id="Phobius"/>
    </source>
</evidence>
<dbReference type="Gene3D" id="1.20.1250.20">
    <property type="entry name" value="MFS general substrate transporter like domains"/>
    <property type="match status" value="2"/>
</dbReference>
<reference evidence="8 9" key="2">
    <citation type="journal article" date="2023" name="Mol. Biol. Evol.">
        <title>Genomics of Secondarily Temperate Adaptation in the Only Non-Antarctic Icefish.</title>
        <authorList>
            <person name="Rivera-Colon A.G."/>
            <person name="Rayamajhi N."/>
            <person name="Minhas B.F."/>
            <person name="Madrigal G."/>
            <person name="Bilyk K.T."/>
            <person name="Yoon V."/>
            <person name="Hune M."/>
            <person name="Gregory S."/>
            <person name="Cheng C.H.C."/>
            <person name="Catchen J.M."/>
        </authorList>
    </citation>
    <scope>NUCLEOTIDE SEQUENCE [LARGE SCALE GENOMIC DNA]</scope>
    <source>
        <strain evidence="8">JMC-PN-2008</strain>
    </source>
</reference>
<evidence type="ECO:0000256" key="4">
    <source>
        <dbReference type="ARBA" id="ARBA00023136"/>
    </source>
</evidence>
<dbReference type="InterPro" id="IPR049680">
    <property type="entry name" value="FLVCR1-2_SLC49-like"/>
</dbReference>
<keyword evidence="4 6" id="KW-0472">Membrane</keyword>
<proteinExistence type="predicted"/>
<feature type="compositionally biased region" description="Basic and acidic residues" evidence="5">
    <location>
        <begin position="478"/>
        <end position="488"/>
    </location>
</feature>
<dbReference type="PANTHER" id="PTHR10924">
    <property type="entry name" value="MAJOR FACILITATOR SUPERFAMILY PROTEIN-RELATED"/>
    <property type="match status" value="1"/>
</dbReference>
<feature type="transmembrane region" description="Helical" evidence="6">
    <location>
        <begin position="430"/>
        <end position="450"/>
    </location>
</feature>
<dbReference type="GO" id="GO:0022857">
    <property type="term" value="F:transmembrane transporter activity"/>
    <property type="evidence" value="ECO:0007669"/>
    <property type="project" value="InterPro"/>
</dbReference>
<feature type="transmembrane region" description="Helical" evidence="6">
    <location>
        <begin position="80"/>
        <end position="100"/>
    </location>
</feature>
<keyword evidence="3 6" id="KW-1133">Transmembrane helix</keyword>
<dbReference type="Pfam" id="PF07690">
    <property type="entry name" value="MFS_1"/>
    <property type="match status" value="1"/>
</dbReference>
<dbReference type="AlphaFoldDB" id="A0AAN7XHK4"/>
<sequence>MEEGKENRDEVQTVCASVPPGVPNTELKKLLSFKVYKRRWFVLLLLCLLNCSNATLWLSFAPVADQSAQFLQVGLEQVNWLSVVFMLVAIPLSLATTWMLDVVGLRITLILGAWLNMFGALLRFLGAEIINIHAARFPLVMVGQTLGALAQPLIIFTPTKMAALWFPDNQRAIANTIASMSNPLGILLASILSPMIAQTSGHIRDLMLAYAVPACIICFLATVGLRSSSPPTPPSASAESACSEPFIQGIKLLLKNRAYLVLMLCFGSGIAAFTCFSTLLEQILCVQGYTNEFAGVCGALFIVFGIVGAGALGLIVDKTKKFIEATKINLSLSALACIAFSVVSLMPQQKVAVAAVCSLFGFFGFSIYPVAMELAVECSYPVGEATSSGLIFVSGQVQSFLYMVVLQALTKRMADSPLSTCGDAVLSWKVPMMVLGGVFSFFSCVFVLFFHTRYLRLEAEEQATYGAKPIHCPTPESGSEREGKETAE</sequence>
<evidence type="ECO:0000256" key="2">
    <source>
        <dbReference type="ARBA" id="ARBA00022692"/>
    </source>
</evidence>
<dbReference type="Proteomes" id="UP001346869">
    <property type="component" value="Unassembled WGS sequence"/>
</dbReference>
<feature type="transmembrane region" description="Helical" evidence="6">
    <location>
        <begin position="292"/>
        <end position="316"/>
    </location>
</feature>
<dbReference type="SUPFAM" id="SSF103473">
    <property type="entry name" value="MFS general substrate transporter"/>
    <property type="match status" value="1"/>
</dbReference>
<evidence type="ECO:0000256" key="3">
    <source>
        <dbReference type="ARBA" id="ARBA00022989"/>
    </source>
</evidence>
<comment type="caution">
    <text evidence="8">The sequence shown here is derived from an EMBL/GenBank/DDBJ whole genome shotgun (WGS) entry which is preliminary data.</text>
</comment>
<evidence type="ECO:0000256" key="1">
    <source>
        <dbReference type="ARBA" id="ARBA00004141"/>
    </source>
</evidence>
<comment type="subcellular location">
    <subcellularLocation>
        <location evidence="1">Membrane</location>
        <topology evidence="1">Multi-pass membrane protein</topology>
    </subcellularLocation>
</comment>
<feature type="transmembrane region" description="Helical" evidence="6">
    <location>
        <begin position="258"/>
        <end position="280"/>
    </location>
</feature>
<evidence type="ECO:0000259" key="7">
    <source>
        <dbReference type="PROSITE" id="PS50850"/>
    </source>
</evidence>
<feature type="transmembrane region" description="Helical" evidence="6">
    <location>
        <begin position="137"/>
        <end position="156"/>
    </location>
</feature>
<feature type="domain" description="Major facilitator superfamily (MFS) profile" evidence="7">
    <location>
        <begin position="39"/>
        <end position="455"/>
    </location>
</feature>
<gene>
    <name evidence="8" type="ORF">PBY51_015637</name>
</gene>
<feature type="transmembrane region" description="Helical" evidence="6">
    <location>
        <begin position="388"/>
        <end position="410"/>
    </location>
</feature>
<dbReference type="InterPro" id="IPR020846">
    <property type="entry name" value="MFS_dom"/>
</dbReference>
<feature type="transmembrane region" description="Helical" evidence="6">
    <location>
        <begin position="352"/>
        <end position="376"/>
    </location>
</feature>
<dbReference type="PROSITE" id="PS50850">
    <property type="entry name" value="MFS"/>
    <property type="match status" value="1"/>
</dbReference>
<feature type="transmembrane region" description="Helical" evidence="6">
    <location>
        <begin position="177"/>
        <end position="196"/>
    </location>
</feature>
<feature type="transmembrane region" description="Helical" evidence="6">
    <location>
        <begin position="328"/>
        <end position="346"/>
    </location>
</feature>